<feature type="compositionally biased region" description="Basic and acidic residues" evidence="2">
    <location>
        <begin position="650"/>
        <end position="661"/>
    </location>
</feature>
<feature type="region of interest" description="Disordered" evidence="2">
    <location>
        <begin position="307"/>
        <end position="334"/>
    </location>
</feature>
<dbReference type="InterPro" id="IPR000408">
    <property type="entry name" value="Reg_chr_condens"/>
</dbReference>
<feature type="region of interest" description="Disordered" evidence="2">
    <location>
        <begin position="650"/>
        <end position="710"/>
    </location>
</feature>
<feature type="compositionally biased region" description="Gly residues" evidence="2">
    <location>
        <begin position="568"/>
        <end position="583"/>
    </location>
</feature>
<feature type="transmembrane region" description="Helical" evidence="3">
    <location>
        <begin position="752"/>
        <end position="773"/>
    </location>
</feature>
<dbReference type="PANTHER" id="PTHR45982">
    <property type="entry name" value="REGULATOR OF CHROMOSOME CONDENSATION"/>
    <property type="match status" value="1"/>
</dbReference>
<dbReference type="GeneID" id="37030150"/>
<feature type="compositionally biased region" description="Acidic residues" evidence="2">
    <location>
        <begin position="313"/>
        <end position="322"/>
    </location>
</feature>
<keyword evidence="5" id="KW-1185">Reference proteome</keyword>
<name>A0A316UN83_9BASI</name>
<keyword evidence="3" id="KW-1133">Transmembrane helix</keyword>
<keyword evidence="3" id="KW-0812">Transmembrane</keyword>
<evidence type="ECO:0000256" key="2">
    <source>
        <dbReference type="SAM" id="MobiDB-lite"/>
    </source>
</evidence>
<feature type="region of interest" description="Disordered" evidence="2">
    <location>
        <begin position="565"/>
        <end position="591"/>
    </location>
</feature>
<evidence type="ECO:0000256" key="1">
    <source>
        <dbReference type="PROSITE-ProRule" id="PRU00235"/>
    </source>
</evidence>
<dbReference type="EMBL" id="KZ819670">
    <property type="protein sequence ID" value="PWN26747.1"/>
    <property type="molecule type" value="Genomic_DNA"/>
</dbReference>
<feature type="transmembrane region" description="Helical" evidence="3">
    <location>
        <begin position="793"/>
        <end position="814"/>
    </location>
</feature>
<feature type="compositionally biased region" description="Low complexity" evidence="2">
    <location>
        <begin position="283"/>
        <end position="292"/>
    </location>
</feature>
<feature type="region of interest" description="Disordered" evidence="2">
    <location>
        <begin position="265"/>
        <end position="292"/>
    </location>
</feature>
<evidence type="ECO:0000256" key="3">
    <source>
        <dbReference type="SAM" id="Phobius"/>
    </source>
</evidence>
<dbReference type="SUPFAM" id="SSF50985">
    <property type="entry name" value="RCC1/BLIP-II"/>
    <property type="match status" value="1"/>
</dbReference>
<dbReference type="STRING" id="1569628.A0A316UN83"/>
<evidence type="ECO:0000313" key="5">
    <source>
        <dbReference type="Proteomes" id="UP000245884"/>
    </source>
</evidence>
<proteinExistence type="predicted"/>
<dbReference type="Proteomes" id="UP000245884">
    <property type="component" value="Unassembled WGS sequence"/>
</dbReference>
<dbReference type="RefSeq" id="XP_025361359.1">
    <property type="nucleotide sequence ID" value="XM_025508327.1"/>
</dbReference>
<feature type="repeat" description="RCC1" evidence="1">
    <location>
        <begin position="137"/>
        <end position="192"/>
    </location>
</feature>
<dbReference type="PROSITE" id="PS00626">
    <property type="entry name" value="RCC1_2"/>
    <property type="match status" value="1"/>
</dbReference>
<dbReference type="PANTHER" id="PTHR45982:SF1">
    <property type="entry name" value="REGULATOR OF CHROMOSOME CONDENSATION"/>
    <property type="match status" value="1"/>
</dbReference>
<feature type="repeat" description="RCC1" evidence="1">
    <location>
        <begin position="513"/>
        <end position="567"/>
    </location>
</feature>
<dbReference type="OrthoDB" id="61110at2759"/>
<organism evidence="4 5">
    <name type="scientific">Jaminaea rosea</name>
    <dbReference type="NCBI Taxonomy" id="1569628"/>
    <lineage>
        <taxon>Eukaryota</taxon>
        <taxon>Fungi</taxon>
        <taxon>Dikarya</taxon>
        <taxon>Basidiomycota</taxon>
        <taxon>Ustilaginomycotina</taxon>
        <taxon>Exobasidiomycetes</taxon>
        <taxon>Microstromatales</taxon>
        <taxon>Microstromatales incertae sedis</taxon>
        <taxon>Jaminaea</taxon>
    </lineage>
</organism>
<dbReference type="InterPro" id="IPR051553">
    <property type="entry name" value="Ran_GTPase-activating"/>
</dbReference>
<dbReference type="AlphaFoldDB" id="A0A316UN83"/>
<sequence length="827" mass="88859">MGGPDSAWKANDFNFPPHASARVTGWQQLYRGLSSPSVFVWGQSDHGRLGIREGDIADEKLRGLVFDPAYTARGLGGAPFPLRLDYRRPSEGQKKESLAHRLGAASGRKAVKDSDGVGTPIKVVAGGWSFHALTSTGRILYWGQMDGDLFTHEEIRAESPAIMDLSCSKDGRIVRVKQLSCGRKHAVSLTESSSILEWKAWDGVRVHDEPFAPLGEGRANVVQLEAGWDFTAVLVEKQPSGDAERADTASNTSPQSHIIYWHTDWVSTTGDPPTTHSQGAHGSPSSSDSEFSMSRWRDVHRVLLPALPTPPEEVAEEMDIDSTEQAAEATATRAPQHQRIAQVAAGEDYVLALTSHGLVYKLDVSPVAQGQVGVDLHNNDELARTRAANALRRAFDEAEREWQLMEHFCVPSRIAALAAFSSGDGRLAGLVRDREKLRIKHISAQFRTWAAYSTSSTPQDDEASNDDHGGIVLLGKGDSISSTGPSVKPELQGIGVIKISVGDWHYGALTTSGKVLTWGQWSQGALGIWDSLPVAPPQPERRRPPQRIGSMVPLLGGRHFRVGLAGARVGGPQGGGQPQGQDGGDSSSSSNDRLALRVIPHQGVERPTQVRFDGDEEKVKRTFVFDIAFAGWHSAAIAVDSRLLRGGRADECKGEADQDGERLEEDDGHGQQDDATLHSGLRPSASPNFPVAPLLSPLPPQQGRSVTSSASTIPAVPLSSSLGTAPATLPNAERRARSADAPASDPEQQASLIYTLSLLFLLFGLGIVLLPPAGSAWLSDDNDGMDGSMGETVVMWLTRLGFCGLLLVPVYLYATIARWVGESTGRG</sequence>
<dbReference type="PROSITE" id="PS50012">
    <property type="entry name" value="RCC1_3"/>
    <property type="match status" value="2"/>
</dbReference>
<accession>A0A316UN83</accession>
<protein>
    <submittedName>
        <fullName evidence="4">RCC1/BLIP-II</fullName>
    </submittedName>
</protein>
<gene>
    <name evidence="4" type="ORF">BDZ90DRAFT_261006</name>
</gene>
<keyword evidence="3" id="KW-0472">Membrane</keyword>
<evidence type="ECO:0000313" key="4">
    <source>
        <dbReference type="EMBL" id="PWN26747.1"/>
    </source>
</evidence>
<dbReference type="InterPro" id="IPR009091">
    <property type="entry name" value="RCC1/BLIP-II"/>
</dbReference>
<reference evidence="4 5" key="1">
    <citation type="journal article" date="2018" name="Mol. Biol. Evol.">
        <title>Broad Genomic Sampling Reveals a Smut Pathogenic Ancestry of the Fungal Clade Ustilaginomycotina.</title>
        <authorList>
            <person name="Kijpornyongpan T."/>
            <person name="Mondo S.J."/>
            <person name="Barry K."/>
            <person name="Sandor L."/>
            <person name="Lee J."/>
            <person name="Lipzen A."/>
            <person name="Pangilinan J."/>
            <person name="LaButti K."/>
            <person name="Hainaut M."/>
            <person name="Henrissat B."/>
            <person name="Grigoriev I.V."/>
            <person name="Spatafora J.W."/>
            <person name="Aime M.C."/>
        </authorList>
    </citation>
    <scope>NUCLEOTIDE SEQUENCE [LARGE SCALE GENOMIC DNA]</scope>
    <source>
        <strain evidence="4 5">MCA 5214</strain>
    </source>
</reference>
<feature type="compositionally biased region" description="Low complexity" evidence="2">
    <location>
        <begin position="323"/>
        <end position="334"/>
    </location>
</feature>
<feature type="compositionally biased region" description="Polar residues" evidence="2">
    <location>
        <begin position="265"/>
        <end position="280"/>
    </location>
</feature>
<dbReference type="Gene3D" id="2.130.10.30">
    <property type="entry name" value="Regulator of chromosome condensation 1/beta-lactamase-inhibitor protein II"/>
    <property type="match status" value="2"/>
</dbReference>